<keyword evidence="7 12" id="KW-0406">Ion transport</keyword>
<feature type="binding site" evidence="12">
    <location>
        <position position="82"/>
    </location>
    <ligand>
        <name>Na(+)</name>
        <dbReference type="ChEBI" id="CHEBI:29101"/>
        <note>structural</note>
    </ligand>
</feature>
<evidence type="ECO:0000256" key="3">
    <source>
        <dbReference type="ARBA" id="ARBA00022519"/>
    </source>
</evidence>
<feature type="transmembrane region" description="Helical" evidence="12">
    <location>
        <begin position="71"/>
        <end position="95"/>
    </location>
</feature>
<reference evidence="13" key="1">
    <citation type="journal article" date="2014" name="Int. J. Syst. Evol. Microbiol.">
        <title>Complete genome sequence of Corynebacterium casei LMG S-19264T (=DSM 44701T), isolated from a smear-ripened cheese.</title>
        <authorList>
            <consortium name="US DOE Joint Genome Institute (JGI-PGF)"/>
            <person name="Walter F."/>
            <person name="Albersmeier A."/>
            <person name="Kalinowski J."/>
            <person name="Ruckert C."/>
        </authorList>
    </citation>
    <scope>NUCLEOTIDE SEQUENCE</scope>
    <source>
        <strain evidence="13">VKM B-2484</strain>
    </source>
</reference>
<evidence type="ECO:0000256" key="1">
    <source>
        <dbReference type="ARBA" id="ARBA00004651"/>
    </source>
</evidence>
<evidence type="ECO:0000256" key="2">
    <source>
        <dbReference type="ARBA" id="ARBA00022475"/>
    </source>
</evidence>
<dbReference type="EMBL" id="BSFJ01000005">
    <property type="protein sequence ID" value="GLK71819.1"/>
    <property type="molecule type" value="Genomic_DNA"/>
</dbReference>
<keyword evidence="2 12" id="KW-1003">Cell membrane</keyword>
<keyword evidence="6 12" id="KW-0915">Sodium</keyword>
<accession>A0A9W6J9E2</accession>
<protein>
    <recommendedName>
        <fullName evidence="12">Fluoride-specific ion channel FluC</fullName>
    </recommendedName>
</protein>
<evidence type="ECO:0000256" key="5">
    <source>
        <dbReference type="ARBA" id="ARBA00022989"/>
    </source>
</evidence>
<dbReference type="PANTHER" id="PTHR28259">
    <property type="entry name" value="FLUORIDE EXPORT PROTEIN 1-RELATED"/>
    <property type="match status" value="1"/>
</dbReference>
<comment type="subcellular location">
    <subcellularLocation>
        <location evidence="1 12">Cell membrane</location>
        <topology evidence="1 12">Multi-pass membrane protein</topology>
    </subcellularLocation>
</comment>
<name>A0A9W6J9E2_9HYPH</name>
<evidence type="ECO:0000256" key="4">
    <source>
        <dbReference type="ARBA" id="ARBA00022692"/>
    </source>
</evidence>
<evidence type="ECO:0000256" key="9">
    <source>
        <dbReference type="ARBA" id="ARBA00023303"/>
    </source>
</evidence>
<dbReference type="PANTHER" id="PTHR28259:SF1">
    <property type="entry name" value="FLUORIDE EXPORT PROTEIN 1-RELATED"/>
    <property type="match status" value="1"/>
</dbReference>
<comment type="catalytic activity">
    <reaction evidence="11">
        <text>fluoride(in) = fluoride(out)</text>
        <dbReference type="Rhea" id="RHEA:76159"/>
        <dbReference type="ChEBI" id="CHEBI:17051"/>
    </reaction>
    <physiologicalReaction direction="left-to-right" evidence="11">
        <dbReference type="Rhea" id="RHEA:76160"/>
    </physiologicalReaction>
</comment>
<keyword evidence="4 12" id="KW-0812">Transmembrane</keyword>
<gene>
    <name evidence="13" type="primary">crcB_1</name>
    <name evidence="12" type="synonym">crcB</name>
    <name evidence="12" type="synonym">fluC</name>
    <name evidence="13" type="ORF">GCM10017643_19340</name>
</gene>
<dbReference type="Pfam" id="PF02537">
    <property type="entry name" value="CRCB"/>
    <property type="match status" value="1"/>
</dbReference>
<keyword evidence="5 12" id="KW-1133">Transmembrane helix</keyword>
<dbReference type="GO" id="GO:0140114">
    <property type="term" value="P:cellular detoxification of fluoride"/>
    <property type="evidence" value="ECO:0007669"/>
    <property type="project" value="UniProtKB-UniRule"/>
</dbReference>
<keyword evidence="12" id="KW-0479">Metal-binding</keyword>
<evidence type="ECO:0000256" key="11">
    <source>
        <dbReference type="ARBA" id="ARBA00035585"/>
    </source>
</evidence>
<feature type="transmembrane region" description="Helical" evidence="12">
    <location>
        <begin position="35"/>
        <end position="59"/>
    </location>
</feature>
<dbReference type="AlphaFoldDB" id="A0A9W6J9E2"/>
<evidence type="ECO:0000256" key="10">
    <source>
        <dbReference type="ARBA" id="ARBA00035120"/>
    </source>
</evidence>
<keyword evidence="3" id="KW-0997">Cell inner membrane</keyword>
<evidence type="ECO:0000313" key="13">
    <source>
        <dbReference type="EMBL" id="GLK71819.1"/>
    </source>
</evidence>
<keyword evidence="8 12" id="KW-0472">Membrane</keyword>
<evidence type="ECO:0000256" key="6">
    <source>
        <dbReference type="ARBA" id="ARBA00023053"/>
    </source>
</evidence>
<keyword evidence="14" id="KW-1185">Reference proteome</keyword>
<comment type="function">
    <text evidence="12">Fluoride-specific ion channel. Important for reducing fluoride concentration in the cell, thus reducing its toxicity.</text>
</comment>
<organism evidence="13 14">
    <name type="scientific">Ancylobacter dichloromethanicus</name>
    <dbReference type="NCBI Taxonomy" id="518825"/>
    <lineage>
        <taxon>Bacteria</taxon>
        <taxon>Pseudomonadati</taxon>
        <taxon>Pseudomonadota</taxon>
        <taxon>Alphaproteobacteria</taxon>
        <taxon>Hyphomicrobiales</taxon>
        <taxon>Xanthobacteraceae</taxon>
        <taxon>Ancylobacter</taxon>
    </lineage>
</organism>
<evidence type="ECO:0000256" key="12">
    <source>
        <dbReference type="HAMAP-Rule" id="MF_00454"/>
    </source>
</evidence>
<feature type="transmembrane region" description="Helical" evidence="12">
    <location>
        <begin position="6"/>
        <end position="23"/>
    </location>
</feature>
<dbReference type="NCBIfam" id="NF010794">
    <property type="entry name" value="PRK14198.1"/>
    <property type="match status" value="1"/>
</dbReference>
<comment type="similarity">
    <text evidence="10 12">Belongs to the fluoride channel Fluc/FEX (TC 1.A.43) family.</text>
</comment>
<keyword evidence="9 12" id="KW-0407">Ion channel</keyword>
<sequence length="129" mass="13306">MGVQGILLIFIGAGIGGVLRNAVGMTAMRWFGMGFPFGTLAVNVIGSFIIGLVAGWLTFMASGGWTVHARAFLMTGILGGFTTFSTFSLDTALLVERGEMGLAVLYVGVSVLLALVGVFGGLALMRALA</sequence>
<evidence type="ECO:0000313" key="14">
    <source>
        <dbReference type="Proteomes" id="UP001143370"/>
    </source>
</evidence>
<comment type="activity regulation">
    <text evidence="12">Na(+) is not transported, but it plays an essential structural role and its presence is essential for fluoride channel function.</text>
</comment>
<evidence type="ECO:0000256" key="8">
    <source>
        <dbReference type="ARBA" id="ARBA00023136"/>
    </source>
</evidence>
<comment type="caution">
    <text evidence="13">The sequence shown here is derived from an EMBL/GenBank/DDBJ whole genome shotgun (WGS) entry which is preliminary data.</text>
</comment>
<reference evidence="13" key="2">
    <citation type="submission" date="2023-01" db="EMBL/GenBank/DDBJ databases">
        <authorList>
            <person name="Sun Q."/>
            <person name="Evtushenko L."/>
        </authorList>
    </citation>
    <scope>NUCLEOTIDE SEQUENCE</scope>
    <source>
        <strain evidence="13">VKM B-2484</strain>
    </source>
</reference>
<evidence type="ECO:0000256" key="7">
    <source>
        <dbReference type="ARBA" id="ARBA00023065"/>
    </source>
</evidence>
<feature type="transmembrane region" description="Helical" evidence="12">
    <location>
        <begin position="102"/>
        <end position="125"/>
    </location>
</feature>
<dbReference type="InterPro" id="IPR003691">
    <property type="entry name" value="FluC"/>
</dbReference>
<dbReference type="HAMAP" id="MF_00454">
    <property type="entry name" value="FluC"/>
    <property type="match status" value="1"/>
</dbReference>
<keyword evidence="12" id="KW-0813">Transport</keyword>
<proteinExistence type="inferred from homology"/>
<feature type="binding site" evidence="12">
    <location>
        <position position="79"/>
    </location>
    <ligand>
        <name>Na(+)</name>
        <dbReference type="ChEBI" id="CHEBI:29101"/>
        <note>structural</note>
    </ligand>
</feature>
<dbReference type="NCBIfam" id="TIGR00494">
    <property type="entry name" value="crcB"/>
    <property type="match status" value="1"/>
</dbReference>
<dbReference type="GO" id="GO:0062054">
    <property type="term" value="F:fluoride channel activity"/>
    <property type="evidence" value="ECO:0007669"/>
    <property type="project" value="UniProtKB-UniRule"/>
</dbReference>
<dbReference type="GO" id="GO:0005886">
    <property type="term" value="C:plasma membrane"/>
    <property type="evidence" value="ECO:0007669"/>
    <property type="project" value="UniProtKB-SubCell"/>
</dbReference>
<dbReference type="Proteomes" id="UP001143370">
    <property type="component" value="Unassembled WGS sequence"/>
</dbReference>
<dbReference type="GO" id="GO:0046872">
    <property type="term" value="F:metal ion binding"/>
    <property type="evidence" value="ECO:0007669"/>
    <property type="project" value="UniProtKB-KW"/>
</dbReference>